<dbReference type="Pfam" id="PF05439">
    <property type="entry name" value="JTB"/>
    <property type="match status" value="1"/>
</dbReference>
<keyword evidence="2" id="KW-0732">Signal</keyword>
<protein>
    <submittedName>
        <fullName evidence="3">Uncharacterized protein</fullName>
    </submittedName>
</protein>
<accession>A0A8H7V3T2</accession>
<feature type="non-terminal residue" evidence="3">
    <location>
        <position position="170"/>
    </location>
</feature>
<feature type="signal peptide" evidence="2">
    <location>
        <begin position="1"/>
        <end position="17"/>
    </location>
</feature>
<evidence type="ECO:0000256" key="1">
    <source>
        <dbReference type="SAM" id="Phobius"/>
    </source>
</evidence>
<keyword evidence="1" id="KW-1133">Transmembrane helix</keyword>
<dbReference type="EMBL" id="JAEPRD010000032">
    <property type="protein sequence ID" value="KAG2206150.1"/>
    <property type="molecule type" value="Genomic_DNA"/>
</dbReference>
<dbReference type="InterPro" id="IPR008657">
    <property type="entry name" value="JTB"/>
</dbReference>
<gene>
    <name evidence="3" type="ORF">INT47_003799</name>
</gene>
<keyword evidence="1" id="KW-0472">Membrane</keyword>
<proteinExistence type="predicted"/>
<evidence type="ECO:0000256" key="2">
    <source>
        <dbReference type="SAM" id="SignalP"/>
    </source>
</evidence>
<evidence type="ECO:0000313" key="4">
    <source>
        <dbReference type="Proteomes" id="UP000603453"/>
    </source>
</evidence>
<dbReference type="OrthoDB" id="2245086at2759"/>
<feature type="transmembrane region" description="Helical" evidence="1">
    <location>
        <begin position="129"/>
        <end position="149"/>
    </location>
</feature>
<sequence length="170" mass="19782">IHFLIFRLFSFLTFTLADIQYRRTPPFGITTNANKSSQHLGDYTHSHETVDKSTYSCHSIGECEQCTPLEKKTQPYCVEFGNKEAVRCEWDDPELADRRNQTTIYEDDSIALPSFRACPRVKSVERVRLIKFEGFNLSVAVISVIVFIWRQRKIAREQYQRLAQRIGVTV</sequence>
<feature type="chain" id="PRO_5034947229" evidence="2">
    <location>
        <begin position="18"/>
        <end position="170"/>
    </location>
</feature>
<name>A0A8H7V3T2_9FUNG</name>
<organism evidence="3 4">
    <name type="scientific">Mucor saturninus</name>
    <dbReference type="NCBI Taxonomy" id="64648"/>
    <lineage>
        <taxon>Eukaryota</taxon>
        <taxon>Fungi</taxon>
        <taxon>Fungi incertae sedis</taxon>
        <taxon>Mucoromycota</taxon>
        <taxon>Mucoromycotina</taxon>
        <taxon>Mucoromycetes</taxon>
        <taxon>Mucorales</taxon>
        <taxon>Mucorineae</taxon>
        <taxon>Mucoraceae</taxon>
        <taxon>Mucor</taxon>
    </lineage>
</organism>
<evidence type="ECO:0000313" key="3">
    <source>
        <dbReference type="EMBL" id="KAG2206150.1"/>
    </source>
</evidence>
<comment type="caution">
    <text evidence="3">The sequence shown here is derived from an EMBL/GenBank/DDBJ whole genome shotgun (WGS) entry which is preliminary data.</text>
</comment>
<dbReference type="Proteomes" id="UP000603453">
    <property type="component" value="Unassembled WGS sequence"/>
</dbReference>
<reference evidence="3" key="1">
    <citation type="submission" date="2020-12" db="EMBL/GenBank/DDBJ databases">
        <title>Metabolic potential, ecology and presence of endohyphal bacteria is reflected in genomic diversity of Mucoromycotina.</title>
        <authorList>
            <person name="Muszewska A."/>
            <person name="Okrasinska A."/>
            <person name="Steczkiewicz K."/>
            <person name="Drgas O."/>
            <person name="Orlowska M."/>
            <person name="Perlinska-Lenart U."/>
            <person name="Aleksandrzak-Piekarczyk T."/>
            <person name="Szatraj K."/>
            <person name="Zielenkiewicz U."/>
            <person name="Pilsyk S."/>
            <person name="Malc E."/>
            <person name="Mieczkowski P."/>
            <person name="Kruszewska J.S."/>
            <person name="Biernat P."/>
            <person name="Pawlowska J."/>
        </authorList>
    </citation>
    <scope>NUCLEOTIDE SEQUENCE</scope>
    <source>
        <strain evidence="3">WA0000017839</strain>
    </source>
</reference>
<dbReference type="GO" id="GO:0016020">
    <property type="term" value="C:membrane"/>
    <property type="evidence" value="ECO:0007669"/>
    <property type="project" value="InterPro"/>
</dbReference>
<keyword evidence="1" id="KW-0812">Transmembrane</keyword>
<keyword evidence="4" id="KW-1185">Reference proteome</keyword>
<dbReference type="AlphaFoldDB" id="A0A8H7V3T2"/>